<feature type="domain" description="DUF4159" evidence="2">
    <location>
        <begin position="237"/>
        <end position="383"/>
    </location>
</feature>
<evidence type="ECO:0000259" key="2">
    <source>
        <dbReference type="Pfam" id="PF13709"/>
    </source>
</evidence>
<proteinExistence type="predicted"/>
<dbReference type="AlphaFoldDB" id="A0A1E5QFZ6"/>
<comment type="caution">
    <text evidence="3">The sequence shown here is derived from an EMBL/GenBank/DDBJ whole genome shotgun (WGS) entry which is preliminary data.</text>
</comment>
<feature type="compositionally biased region" description="Basic and acidic residues" evidence="1">
    <location>
        <begin position="407"/>
        <end position="422"/>
    </location>
</feature>
<dbReference type="Pfam" id="PF13709">
    <property type="entry name" value="DUF4159"/>
    <property type="match status" value="1"/>
</dbReference>
<dbReference type="RefSeq" id="WP_069968791.1">
    <property type="nucleotide sequence ID" value="NZ_CM124774.1"/>
</dbReference>
<dbReference type="Gene3D" id="3.40.50.12140">
    <property type="entry name" value="Domain of unknown function DUF4159"/>
    <property type="match status" value="1"/>
</dbReference>
<reference evidence="3" key="1">
    <citation type="submission" date="2016-09" db="EMBL/GenBank/DDBJ databases">
        <title>Draft genome of thermotolerant cyanobacterium Desertifilum sp. strain IPPAS B-1220.</title>
        <authorList>
            <person name="Sinetova M.A."/>
            <person name="Bolakhan K."/>
            <person name="Zayadan B.K."/>
            <person name="Mironov K.S."/>
            <person name="Ustinova V."/>
            <person name="Kupriyanova E.V."/>
            <person name="Sidorov R.A."/>
            <person name="Skrypnik A.N."/>
            <person name="Gogoleva N.E."/>
            <person name="Gogolev Y.V."/>
            <person name="Los D.A."/>
        </authorList>
    </citation>
    <scope>NUCLEOTIDE SEQUENCE [LARGE SCALE GENOMIC DNA]</scope>
    <source>
        <strain evidence="3">IPPAS B-1220</strain>
    </source>
</reference>
<sequence length="422" mass="48100">MNNPFPPPNIKPFQRLQVQDGLLMNAERWKQAHDYHRQRQNVHYQALNLPGIVCDLGVTLISPPSEIEAKYRDRRWVQVQPGIAIDLFGNIIVVPEPINFRISSENLTPDPIIVYLVVSYVDPEKLRRKELLEMVQETFRIDEKTSPPGDLEVELCRILLQPGAKEIESPKDVFFPGLNSLDLRYRKQARSRPQNYVRIAQITADDPYPDRTLSNFHYLLESVNALYPSLETADTLDRVTLPTTDPQVLNYDVLFLTGKQPLIVSEFAKIIEPYLNLGTLLLIEADPSDIPFIESIVELSDTLGTPIQELNRLDLRHPLRTQPFLFATPPTIEGKPIHFGYGGGLILLIGELSAAWGLNHPSLLPRETIRTAQELGINILNFAWRRRQMMNLLIQRNRNSLASPKSEAAKPSKRDSLFDKLV</sequence>
<gene>
    <name evidence="3" type="ORF">BH720_18935</name>
</gene>
<dbReference type="OrthoDB" id="529322at2"/>
<organism evidence="3">
    <name type="scientific">Desertifilum tharense IPPAS B-1220</name>
    <dbReference type="NCBI Taxonomy" id="1781255"/>
    <lineage>
        <taxon>Bacteria</taxon>
        <taxon>Bacillati</taxon>
        <taxon>Cyanobacteriota</taxon>
        <taxon>Cyanophyceae</taxon>
        <taxon>Desertifilales</taxon>
        <taxon>Desertifilaceae</taxon>
        <taxon>Desertifilum</taxon>
    </lineage>
</organism>
<dbReference type="InterPro" id="IPR025297">
    <property type="entry name" value="DUF4159"/>
</dbReference>
<protein>
    <recommendedName>
        <fullName evidence="2">DUF4159 domain-containing protein</fullName>
    </recommendedName>
</protein>
<evidence type="ECO:0000313" key="3">
    <source>
        <dbReference type="EMBL" id="OEJ73579.1"/>
    </source>
</evidence>
<dbReference type="EMBL" id="MJGC01000085">
    <property type="protein sequence ID" value="OEJ73579.1"/>
    <property type="molecule type" value="Genomic_DNA"/>
</dbReference>
<accession>A0A1E5QFZ6</accession>
<name>A0A1E5QFZ6_9CYAN</name>
<dbReference type="STRING" id="1781255.BH720_18935"/>
<feature type="region of interest" description="Disordered" evidence="1">
    <location>
        <begin position="403"/>
        <end position="422"/>
    </location>
</feature>
<evidence type="ECO:0000256" key="1">
    <source>
        <dbReference type="SAM" id="MobiDB-lite"/>
    </source>
</evidence>